<protein>
    <recommendedName>
        <fullName evidence="3">BTB domain-containing protein</fullName>
    </recommendedName>
</protein>
<dbReference type="SMART" id="SM00225">
    <property type="entry name" value="BTB"/>
    <property type="match status" value="1"/>
</dbReference>
<dbReference type="EMBL" id="CAUYUE010000017">
    <property type="protein sequence ID" value="CAK0787664.1"/>
    <property type="molecule type" value="Genomic_DNA"/>
</dbReference>
<dbReference type="Proteomes" id="UP001314263">
    <property type="component" value="Unassembled WGS sequence"/>
</dbReference>
<dbReference type="PANTHER" id="PTHR11145">
    <property type="entry name" value="BTB/POZ DOMAIN-CONTAINING ADAPTER FOR CUL3-MEDIATED RHOA DEGRADATION PROTEIN FAMILY MEMBER"/>
    <property type="match status" value="1"/>
</dbReference>
<organism evidence="4 5">
    <name type="scientific">Coccomyxa viridis</name>
    <dbReference type="NCBI Taxonomy" id="1274662"/>
    <lineage>
        <taxon>Eukaryota</taxon>
        <taxon>Viridiplantae</taxon>
        <taxon>Chlorophyta</taxon>
        <taxon>core chlorophytes</taxon>
        <taxon>Trebouxiophyceae</taxon>
        <taxon>Trebouxiophyceae incertae sedis</taxon>
        <taxon>Coccomyxaceae</taxon>
        <taxon>Coccomyxa</taxon>
    </lineage>
</organism>
<evidence type="ECO:0000256" key="2">
    <source>
        <dbReference type="SAM" id="MobiDB-lite"/>
    </source>
</evidence>
<dbReference type="InterPro" id="IPR003131">
    <property type="entry name" value="T1-type_BTB"/>
</dbReference>
<dbReference type="PANTHER" id="PTHR11145:SF8">
    <property type="entry name" value="RE57120P"/>
    <property type="match status" value="1"/>
</dbReference>
<comment type="pathway">
    <text evidence="1">Protein modification; protein ubiquitination.</text>
</comment>
<dbReference type="CDD" id="cd18316">
    <property type="entry name" value="BTB_POZ_KCTD-like"/>
    <property type="match status" value="1"/>
</dbReference>
<feature type="domain" description="BTB" evidence="3">
    <location>
        <begin position="33"/>
        <end position="136"/>
    </location>
</feature>
<evidence type="ECO:0000313" key="5">
    <source>
        <dbReference type="Proteomes" id="UP001314263"/>
    </source>
</evidence>
<dbReference type="InterPro" id="IPR045068">
    <property type="entry name" value="BACURD1-3"/>
</dbReference>
<dbReference type="Pfam" id="PF02214">
    <property type="entry name" value="BTB_2"/>
    <property type="match status" value="1"/>
</dbReference>
<accession>A0AAV1IK06</accession>
<evidence type="ECO:0000259" key="3">
    <source>
        <dbReference type="SMART" id="SM00225"/>
    </source>
</evidence>
<comment type="caution">
    <text evidence="4">The sequence shown here is derived from an EMBL/GenBank/DDBJ whole genome shotgun (WGS) entry which is preliminary data.</text>
</comment>
<evidence type="ECO:0000313" key="4">
    <source>
        <dbReference type="EMBL" id="CAK0787664.1"/>
    </source>
</evidence>
<gene>
    <name evidence="4" type="ORF">CVIRNUC_010886</name>
</gene>
<dbReference type="GO" id="GO:0051260">
    <property type="term" value="P:protein homooligomerization"/>
    <property type="evidence" value="ECO:0007669"/>
    <property type="project" value="InterPro"/>
</dbReference>
<name>A0AAV1IK06_9CHLO</name>
<feature type="region of interest" description="Disordered" evidence="2">
    <location>
        <begin position="1"/>
        <end position="29"/>
    </location>
</feature>
<dbReference type="Gene3D" id="3.30.710.10">
    <property type="entry name" value="Potassium Channel Kv1.1, Chain A"/>
    <property type="match status" value="1"/>
</dbReference>
<dbReference type="InterPro" id="IPR011333">
    <property type="entry name" value="SKP1/BTB/POZ_sf"/>
</dbReference>
<proteinExistence type="predicted"/>
<sequence length="386" mass="42826">MKESSPDLPQNAEEADLRESAGSQDVQDTEGASVITLNVGGVLFSTHGASLQKDPSCVLCSITSNADPMHRLTDAQGHPFIDRDPKHFALILNFLRDGFAVLPRDEQALTEIMVEAAHYKLEGLKQLIQPNSGWRPNFATQLRAAAMQQLRGDKLAMKGALDLILWCAYGNKSRAFPGAVSRVSITVYDYAEHIGEALAWTSPSKGSSPSEKGLSMKSDPLGGQLLYTHLKQAAMFGGDSNSRWFDRTHRLRHRMIGEAPHLLDPEVLDSNATADGKQRGLYYCPSSQGRSPESAAEFVDSIFEAHRHCTEVGLAEEEREVRRQALYIIDNLNLVNLALRLCDFKDIHMAVEAKQVPNPRRDERKAETEYPIMVLYDVRLAISLTL</sequence>
<dbReference type="InterPro" id="IPR000210">
    <property type="entry name" value="BTB/POZ_dom"/>
</dbReference>
<dbReference type="SUPFAM" id="SSF54695">
    <property type="entry name" value="POZ domain"/>
    <property type="match status" value="1"/>
</dbReference>
<reference evidence="4 5" key="1">
    <citation type="submission" date="2023-10" db="EMBL/GenBank/DDBJ databases">
        <authorList>
            <person name="Maclean D."/>
            <person name="Macfadyen A."/>
        </authorList>
    </citation>
    <scope>NUCLEOTIDE SEQUENCE [LARGE SCALE GENOMIC DNA]</scope>
</reference>
<dbReference type="AlphaFoldDB" id="A0AAV1IK06"/>
<keyword evidence="5" id="KW-1185">Reference proteome</keyword>
<evidence type="ECO:0000256" key="1">
    <source>
        <dbReference type="ARBA" id="ARBA00004906"/>
    </source>
</evidence>